<dbReference type="PANTHER" id="PTHR45527">
    <property type="entry name" value="NONRIBOSOMAL PEPTIDE SYNTHETASE"/>
    <property type="match status" value="1"/>
</dbReference>
<protein>
    <submittedName>
        <fullName evidence="5">Amino acid adenylation domain-containing protein</fullName>
    </submittedName>
</protein>
<dbReference type="Pfam" id="PF13193">
    <property type="entry name" value="AMP-binding_C"/>
    <property type="match status" value="1"/>
</dbReference>
<dbReference type="InterPro" id="IPR045851">
    <property type="entry name" value="AMP-bd_C_sf"/>
</dbReference>
<dbReference type="Gene3D" id="3.40.50.980">
    <property type="match status" value="2"/>
</dbReference>
<dbReference type="Pfam" id="PF00550">
    <property type="entry name" value="PP-binding"/>
    <property type="match status" value="1"/>
</dbReference>
<dbReference type="Gene3D" id="3.30.559.10">
    <property type="entry name" value="Chloramphenicol acetyltransferase-like domain"/>
    <property type="match status" value="1"/>
</dbReference>
<dbReference type="Gene3D" id="2.30.38.10">
    <property type="entry name" value="Luciferase, Domain 3"/>
    <property type="match status" value="1"/>
</dbReference>
<dbReference type="InterPro" id="IPR020845">
    <property type="entry name" value="AMP-binding_CS"/>
</dbReference>
<keyword evidence="3" id="KW-0597">Phosphoprotein</keyword>
<dbReference type="PROSITE" id="PS00012">
    <property type="entry name" value="PHOSPHOPANTETHEINE"/>
    <property type="match status" value="1"/>
</dbReference>
<reference evidence="5 6" key="1">
    <citation type="submission" date="2024-09" db="EMBL/GenBank/DDBJ databases">
        <authorList>
            <person name="Sun Q."/>
            <person name="Mori K."/>
        </authorList>
    </citation>
    <scope>NUCLEOTIDE SEQUENCE [LARGE SCALE GENOMIC DNA]</scope>
    <source>
        <strain evidence="5 6">NCAIM B.02415</strain>
    </source>
</reference>
<dbReference type="PANTHER" id="PTHR45527:SF1">
    <property type="entry name" value="FATTY ACID SYNTHASE"/>
    <property type="match status" value="1"/>
</dbReference>
<dbReference type="Proteomes" id="UP001589828">
    <property type="component" value="Unassembled WGS sequence"/>
</dbReference>
<name>A0ABV6L399_9SPHI</name>
<dbReference type="EMBL" id="JBHLTS010000006">
    <property type="protein sequence ID" value="MFC0513275.1"/>
    <property type="molecule type" value="Genomic_DNA"/>
</dbReference>
<dbReference type="Gene3D" id="1.10.1200.10">
    <property type="entry name" value="ACP-like"/>
    <property type="match status" value="1"/>
</dbReference>
<feature type="domain" description="Carrier" evidence="4">
    <location>
        <begin position="517"/>
        <end position="592"/>
    </location>
</feature>
<evidence type="ECO:0000313" key="6">
    <source>
        <dbReference type="Proteomes" id="UP001589828"/>
    </source>
</evidence>
<dbReference type="PROSITE" id="PS50075">
    <property type="entry name" value="CARRIER"/>
    <property type="match status" value="1"/>
</dbReference>
<dbReference type="NCBIfam" id="TIGR01733">
    <property type="entry name" value="AA-adenyl-dom"/>
    <property type="match status" value="1"/>
</dbReference>
<dbReference type="Pfam" id="PF00501">
    <property type="entry name" value="AMP-binding"/>
    <property type="match status" value="1"/>
</dbReference>
<comment type="caution">
    <text evidence="5">The sequence shown here is derived from an EMBL/GenBank/DDBJ whole genome shotgun (WGS) entry which is preliminary data.</text>
</comment>
<sequence>MELFNNSAVDYPVGETLVSVFSAQAVLRPEAQAVVCGSGSLTYHELDEKSDRLSSYLVTTLNVRPNDLVGLLLDRSCDMIVGILGILKAGAAYVPIDPAYPASRKAYLLEDSGLQVLITQMDYLFDLSGFGGTVFAIDVQLEGLVLAPDYRHPEIGATDLAYVIYTSGSTGNPKGVMIEHGMIVNTIYAQQTIFEVSEGERCLQFSSPSFDASVSEIFVTLASGGVLYIISEEQKRSPLQLEAYLEEEQISIATLPPAYLKQLRIEKLSGIKKLVTAGEAAIAEKAAAFNHYGTYYNAYGPTESSICATIFRVGPGTGISGTNIPIGKPIPNTEIYILDAGLKLQPVGVSGEICIGGAGVARGYLNREELSAEKFIANPFKPGERLYRTGDLGRWLADGNIEYHGRLDDQVKVRGYRIELGEIESALNGHSDVSSSVVQALDLGSGERELVAYVVSGTVLNVPELRQYLQERLPGYMVPGHYVQLEALPLTANGKVDKKRLPSPAGQELSGGTVYEGARNETEARLIGIWEEVLGRNGIGINDNFFDLGGHSLKATRLAGHIHKEFGVKVSLRDLFSQTVLVEQAELIINAVKTTYQVIPEVGASPDYVLSSSQRRLWVLGQLSEANVAYNMPGVYEFRGELDAALLSSGFSRLISRHEVLRTVFRENGSGDVRQYILSPEELGFHMKEHDFRGDEDPQEQVKEEVREFVNESFDLAEGPLLRALLCRLSEDRWVFAYVMHHIISDGWSMEVLIGEVLGYYNSGKAGSPVQLQPLRIQYKDYAAWQQSVLSAGAQGVHAAYWQEV</sequence>
<evidence type="ECO:0000313" key="5">
    <source>
        <dbReference type="EMBL" id="MFC0513275.1"/>
    </source>
</evidence>
<dbReference type="InterPro" id="IPR006162">
    <property type="entry name" value="Ppantetheine_attach_site"/>
</dbReference>
<gene>
    <name evidence="5" type="ORF">ACFFGT_03650</name>
</gene>
<dbReference type="PRINTS" id="PR00154">
    <property type="entry name" value="AMPBINDING"/>
</dbReference>
<dbReference type="SUPFAM" id="SSF47336">
    <property type="entry name" value="ACP-like"/>
    <property type="match status" value="1"/>
</dbReference>
<dbReference type="PROSITE" id="PS00455">
    <property type="entry name" value="AMP_BINDING"/>
    <property type="match status" value="1"/>
</dbReference>
<dbReference type="SUPFAM" id="SSF52777">
    <property type="entry name" value="CoA-dependent acyltransferases"/>
    <property type="match status" value="1"/>
</dbReference>
<dbReference type="InterPro" id="IPR000873">
    <property type="entry name" value="AMP-dep_synth/lig_dom"/>
</dbReference>
<dbReference type="InterPro" id="IPR001242">
    <property type="entry name" value="Condensation_dom"/>
</dbReference>
<dbReference type="CDD" id="cd05930">
    <property type="entry name" value="A_NRPS"/>
    <property type="match status" value="1"/>
</dbReference>
<evidence type="ECO:0000259" key="4">
    <source>
        <dbReference type="PROSITE" id="PS50075"/>
    </source>
</evidence>
<dbReference type="InterPro" id="IPR010071">
    <property type="entry name" value="AA_adenyl_dom"/>
</dbReference>
<keyword evidence="6" id="KW-1185">Reference proteome</keyword>
<dbReference type="InterPro" id="IPR009081">
    <property type="entry name" value="PP-bd_ACP"/>
</dbReference>
<accession>A0ABV6L399</accession>
<dbReference type="InterPro" id="IPR025110">
    <property type="entry name" value="AMP-bd_C"/>
</dbReference>
<comment type="cofactor">
    <cofactor evidence="1">
        <name>pantetheine 4'-phosphate</name>
        <dbReference type="ChEBI" id="CHEBI:47942"/>
    </cofactor>
</comment>
<dbReference type="InterPro" id="IPR023213">
    <property type="entry name" value="CAT-like_dom_sf"/>
</dbReference>
<proteinExistence type="predicted"/>
<evidence type="ECO:0000256" key="1">
    <source>
        <dbReference type="ARBA" id="ARBA00001957"/>
    </source>
</evidence>
<dbReference type="RefSeq" id="WP_377021148.1">
    <property type="nucleotide sequence ID" value="NZ_JBHLTS010000006.1"/>
</dbReference>
<feature type="non-terminal residue" evidence="5">
    <location>
        <position position="805"/>
    </location>
</feature>
<dbReference type="InterPro" id="IPR020459">
    <property type="entry name" value="AMP-binding"/>
</dbReference>
<organism evidence="5 6">
    <name type="scientific">Mucilaginibacter angelicae</name>
    <dbReference type="NCBI Taxonomy" id="869718"/>
    <lineage>
        <taxon>Bacteria</taxon>
        <taxon>Pseudomonadati</taxon>
        <taxon>Bacteroidota</taxon>
        <taxon>Sphingobacteriia</taxon>
        <taxon>Sphingobacteriales</taxon>
        <taxon>Sphingobacteriaceae</taxon>
        <taxon>Mucilaginibacter</taxon>
    </lineage>
</organism>
<dbReference type="SUPFAM" id="SSF56801">
    <property type="entry name" value="Acetyl-CoA synthetase-like"/>
    <property type="match status" value="1"/>
</dbReference>
<dbReference type="InterPro" id="IPR036736">
    <property type="entry name" value="ACP-like_sf"/>
</dbReference>
<dbReference type="Pfam" id="PF00668">
    <property type="entry name" value="Condensation"/>
    <property type="match status" value="1"/>
</dbReference>
<keyword evidence="2" id="KW-0596">Phosphopantetheine</keyword>
<dbReference type="Gene3D" id="3.30.300.30">
    <property type="match status" value="1"/>
</dbReference>
<evidence type="ECO:0000256" key="2">
    <source>
        <dbReference type="ARBA" id="ARBA00022450"/>
    </source>
</evidence>
<evidence type="ECO:0000256" key="3">
    <source>
        <dbReference type="ARBA" id="ARBA00022553"/>
    </source>
</evidence>